<reference evidence="2 3" key="1">
    <citation type="submission" date="2020-11" db="EMBL/GenBank/DDBJ databases">
        <title>Complete genome sequence unveiled secondary metabolic potentials in Streptomyces solisilvae HNM0141.</title>
        <authorList>
            <person name="Huang X."/>
        </authorList>
    </citation>
    <scope>NUCLEOTIDE SEQUENCE [LARGE SCALE GENOMIC DNA]</scope>
    <source>
        <strain evidence="2 3">HNM0141</strain>
    </source>
</reference>
<sequence>MTIAPTTTATATTAAMTIAVVLEPPVPGGGGGGGSAPAGIAPGGSAPGVWTPAAARRAAVRRASGPVGWAGRNHRSAGRTAPARTGPRPVLRPGLGPRTRPARLRGRVRRGRRPEALLRRLRLRGLRRRLILLGL</sequence>
<gene>
    <name evidence="2" type="ORF">I1A49_13005</name>
</gene>
<feature type="region of interest" description="Disordered" evidence="1">
    <location>
        <begin position="28"/>
        <end position="101"/>
    </location>
</feature>
<organism evidence="2 3">
    <name type="scientific">Streptomyces malaysiensis</name>
    <dbReference type="NCBI Taxonomy" id="92644"/>
    <lineage>
        <taxon>Bacteria</taxon>
        <taxon>Bacillati</taxon>
        <taxon>Actinomycetota</taxon>
        <taxon>Actinomycetes</taxon>
        <taxon>Kitasatosporales</taxon>
        <taxon>Streptomycetaceae</taxon>
        <taxon>Streptomyces</taxon>
        <taxon>Streptomyces violaceusniger group</taxon>
    </lineage>
</organism>
<feature type="compositionally biased region" description="Gly residues" evidence="1">
    <location>
        <begin position="28"/>
        <end position="46"/>
    </location>
</feature>
<accession>A0ABX6W2I3</accession>
<evidence type="ECO:0000313" key="3">
    <source>
        <dbReference type="Proteomes" id="UP000663421"/>
    </source>
</evidence>
<feature type="compositionally biased region" description="Low complexity" evidence="1">
    <location>
        <begin position="84"/>
        <end position="99"/>
    </location>
</feature>
<dbReference type="Proteomes" id="UP000663421">
    <property type="component" value="Chromosome"/>
</dbReference>
<protein>
    <submittedName>
        <fullName evidence="2">Uncharacterized protein</fullName>
    </submittedName>
</protein>
<dbReference type="EMBL" id="CP065050">
    <property type="protein sequence ID" value="QPI55720.1"/>
    <property type="molecule type" value="Genomic_DNA"/>
</dbReference>
<feature type="compositionally biased region" description="Low complexity" evidence="1">
    <location>
        <begin position="47"/>
        <end position="63"/>
    </location>
</feature>
<name>A0ABX6W2I3_STRMQ</name>
<keyword evidence="3" id="KW-1185">Reference proteome</keyword>
<evidence type="ECO:0000256" key="1">
    <source>
        <dbReference type="SAM" id="MobiDB-lite"/>
    </source>
</evidence>
<evidence type="ECO:0000313" key="2">
    <source>
        <dbReference type="EMBL" id="QPI55720.1"/>
    </source>
</evidence>
<proteinExistence type="predicted"/>